<comment type="caution">
    <text evidence="2">The sequence shown here is derived from an EMBL/GenBank/DDBJ whole genome shotgun (WGS) entry which is preliminary data.</text>
</comment>
<proteinExistence type="predicted"/>
<dbReference type="CDD" id="cd00093">
    <property type="entry name" value="HTH_XRE"/>
    <property type="match status" value="1"/>
</dbReference>
<dbReference type="RefSeq" id="WP_066190589.1">
    <property type="nucleotide sequence ID" value="NZ_JARMMB010000032.1"/>
</dbReference>
<dbReference type="EMBL" id="PISD01000036">
    <property type="protein sequence ID" value="PKG27843.1"/>
    <property type="molecule type" value="Genomic_DNA"/>
</dbReference>
<dbReference type="SUPFAM" id="SSF47413">
    <property type="entry name" value="lambda repressor-like DNA-binding domains"/>
    <property type="match status" value="1"/>
</dbReference>
<accession>A0A2N0ZEC5</accession>
<protein>
    <submittedName>
        <fullName evidence="2">XRE family transcriptional regulator</fullName>
    </submittedName>
</protein>
<dbReference type="GO" id="GO:0003677">
    <property type="term" value="F:DNA binding"/>
    <property type="evidence" value="ECO:0007669"/>
    <property type="project" value="InterPro"/>
</dbReference>
<dbReference type="InterPro" id="IPR010982">
    <property type="entry name" value="Lambda_DNA-bd_dom_sf"/>
</dbReference>
<dbReference type="InterPro" id="IPR001387">
    <property type="entry name" value="Cro/C1-type_HTH"/>
</dbReference>
<evidence type="ECO:0000259" key="1">
    <source>
        <dbReference type="PROSITE" id="PS50943"/>
    </source>
</evidence>
<gene>
    <name evidence="2" type="ORF">CWS20_17285</name>
</gene>
<reference evidence="2 3" key="1">
    <citation type="journal article" date="2010" name="Int. J. Syst. Evol. Microbiol.">
        <title>Bacillus horneckiae sp. nov., isolated from a spacecraft-assembly clean room.</title>
        <authorList>
            <person name="Vaishampayan P."/>
            <person name="Probst A."/>
            <person name="Krishnamurthi S."/>
            <person name="Ghosh S."/>
            <person name="Osman S."/>
            <person name="McDowall A."/>
            <person name="Ruckmani A."/>
            <person name="Mayilraj S."/>
            <person name="Venkateswaran K."/>
        </authorList>
    </citation>
    <scope>NUCLEOTIDE SEQUENCE [LARGE SCALE GENOMIC DNA]</scope>
    <source>
        <strain evidence="3">1PO1SC</strain>
    </source>
</reference>
<feature type="domain" description="HTH cro/C1-type" evidence="1">
    <location>
        <begin position="16"/>
        <end position="52"/>
    </location>
</feature>
<dbReference type="AlphaFoldDB" id="A0A2N0ZEC5"/>
<name>A0A2N0ZEC5_9BACI</name>
<dbReference type="Gene3D" id="1.10.260.40">
    <property type="entry name" value="lambda repressor-like DNA-binding domains"/>
    <property type="match status" value="1"/>
</dbReference>
<dbReference type="PROSITE" id="PS50943">
    <property type="entry name" value="HTH_CROC1"/>
    <property type="match status" value="1"/>
</dbReference>
<keyword evidence="3" id="KW-1185">Reference proteome</keyword>
<dbReference type="Proteomes" id="UP000233343">
    <property type="component" value="Unassembled WGS sequence"/>
</dbReference>
<evidence type="ECO:0000313" key="2">
    <source>
        <dbReference type="EMBL" id="PKG27843.1"/>
    </source>
</evidence>
<evidence type="ECO:0000313" key="3">
    <source>
        <dbReference type="Proteomes" id="UP000233343"/>
    </source>
</evidence>
<sequence length="72" mass="8176">MDAKKAKAIRYYLGESQEEFAGRLGVSTSTVCAIEKGTRGISDLMRAKLAKIEMGFTDEFYHFYNQFLKNSI</sequence>
<organism evidence="2 3">
    <name type="scientific">Cytobacillus horneckiae</name>
    <dbReference type="NCBI Taxonomy" id="549687"/>
    <lineage>
        <taxon>Bacteria</taxon>
        <taxon>Bacillati</taxon>
        <taxon>Bacillota</taxon>
        <taxon>Bacilli</taxon>
        <taxon>Bacillales</taxon>
        <taxon>Bacillaceae</taxon>
        <taxon>Cytobacillus</taxon>
    </lineage>
</organism>